<dbReference type="Gene3D" id="2.30.30.100">
    <property type="match status" value="1"/>
</dbReference>
<keyword evidence="6" id="KW-1185">Reference proteome</keyword>
<evidence type="ECO:0000256" key="3">
    <source>
        <dbReference type="ARBA" id="ARBA00041356"/>
    </source>
</evidence>
<evidence type="ECO:0000256" key="2">
    <source>
        <dbReference type="ARBA" id="ARBA00023274"/>
    </source>
</evidence>
<dbReference type="AlphaFoldDB" id="A0AAN8UUX5"/>
<dbReference type="GO" id="GO:0005686">
    <property type="term" value="C:U2 snRNP"/>
    <property type="evidence" value="ECO:0007669"/>
    <property type="project" value="TreeGrafter"/>
</dbReference>
<comment type="caution">
    <text evidence="5">The sequence shown here is derived from an EMBL/GenBank/DDBJ whole genome shotgun (WGS) entry which is preliminary data.</text>
</comment>
<dbReference type="GO" id="GO:0043186">
    <property type="term" value="C:P granule"/>
    <property type="evidence" value="ECO:0007669"/>
    <property type="project" value="TreeGrafter"/>
</dbReference>
<dbReference type="EMBL" id="JBAMMX010000024">
    <property type="protein sequence ID" value="KAK6915912.1"/>
    <property type="molecule type" value="Genomic_DNA"/>
</dbReference>
<organism evidence="5 6">
    <name type="scientific">Dillenia turbinata</name>
    <dbReference type="NCBI Taxonomy" id="194707"/>
    <lineage>
        <taxon>Eukaryota</taxon>
        <taxon>Viridiplantae</taxon>
        <taxon>Streptophyta</taxon>
        <taxon>Embryophyta</taxon>
        <taxon>Tracheophyta</taxon>
        <taxon>Spermatophyta</taxon>
        <taxon>Magnoliopsida</taxon>
        <taxon>eudicotyledons</taxon>
        <taxon>Gunneridae</taxon>
        <taxon>Pentapetalae</taxon>
        <taxon>Dilleniales</taxon>
        <taxon>Dilleniaceae</taxon>
        <taxon>Dillenia</taxon>
    </lineage>
</organism>
<name>A0AAN8UUX5_9MAGN</name>
<dbReference type="GO" id="GO:0097526">
    <property type="term" value="C:spliceosomal tri-snRNP complex"/>
    <property type="evidence" value="ECO:0007669"/>
    <property type="project" value="TreeGrafter"/>
</dbReference>
<dbReference type="InterPro" id="IPR010920">
    <property type="entry name" value="LSM_dom_sf"/>
</dbReference>
<dbReference type="GO" id="GO:0071013">
    <property type="term" value="C:catalytic step 2 spliceosome"/>
    <property type="evidence" value="ECO:0007669"/>
    <property type="project" value="TreeGrafter"/>
</dbReference>
<proteinExistence type="inferred from homology"/>
<dbReference type="InterPro" id="IPR044641">
    <property type="entry name" value="Lsm7/SmG-like"/>
</dbReference>
<dbReference type="GO" id="GO:0005685">
    <property type="term" value="C:U1 snRNP"/>
    <property type="evidence" value="ECO:0007669"/>
    <property type="project" value="TreeGrafter"/>
</dbReference>
<evidence type="ECO:0000256" key="1">
    <source>
        <dbReference type="ARBA" id="ARBA00006850"/>
    </source>
</evidence>
<dbReference type="GO" id="GO:0005682">
    <property type="term" value="C:U5 snRNP"/>
    <property type="evidence" value="ECO:0007669"/>
    <property type="project" value="TreeGrafter"/>
</dbReference>
<dbReference type="GO" id="GO:0071004">
    <property type="term" value="C:U2-type prespliceosome"/>
    <property type="evidence" value="ECO:0007669"/>
    <property type="project" value="TreeGrafter"/>
</dbReference>
<feature type="domain" description="Sm" evidence="4">
    <location>
        <begin position="36"/>
        <end position="73"/>
    </location>
</feature>
<evidence type="ECO:0000259" key="4">
    <source>
        <dbReference type="Pfam" id="PF01423"/>
    </source>
</evidence>
<keyword evidence="2" id="KW-0687">Ribonucleoprotein</keyword>
<reference evidence="5 6" key="1">
    <citation type="submission" date="2023-12" db="EMBL/GenBank/DDBJ databases">
        <title>A high-quality genome assembly for Dillenia turbinata (Dilleniales).</title>
        <authorList>
            <person name="Chanderbali A."/>
        </authorList>
    </citation>
    <scope>NUCLEOTIDE SEQUENCE [LARGE SCALE GENOMIC DNA]</scope>
    <source>
        <strain evidence="5">LSX21</strain>
        <tissue evidence="5">Leaf</tissue>
    </source>
</reference>
<sequence length="85" mass="9395">MLDNLLELSNIAILLEIEIFSAITECQQDGGWYSLGFDQFMNLLVDNAMEVNGNEKIDIGTVVIIGDNVVTIEALELIHGKETPE</sequence>
<protein>
    <recommendedName>
        <fullName evidence="3">Sm protein G</fullName>
    </recommendedName>
</protein>
<dbReference type="GO" id="GO:0003723">
    <property type="term" value="F:RNA binding"/>
    <property type="evidence" value="ECO:0007669"/>
    <property type="project" value="TreeGrafter"/>
</dbReference>
<gene>
    <name evidence="5" type="ORF">RJ641_018773</name>
</gene>
<dbReference type="PANTHER" id="PTHR10553:SF2">
    <property type="entry name" value="SMALL NUCLEAR RIBONUCLEOPROTEIN G"/>
    <property type="match status" value="1"/>
</dbReference>
<dbReference type="PANTHER" id="PTHR10553">
    <property type="entry name" value="SMALL NUCLEAR RIBONUCLEOPROTEIN"/>
    <property type="match status" value="1"/>
</dbReference>
<dbReference type="GO" id="GO:0071011">
    <property type="term" value="C:precatalytic spliceosome"/>
    <property type="evidence" value="ECO:0007669"/>
    <property type="project" value="TreeGrafter"/>
</dbReference>
<dbReference type="GO" id="GO:0005687">
    <property type="term" value="C:U4 snRNP"/>
    <property type="evidence" value="ECO:0007669"/>
    <property type="project" value="TreeGrafter"/>
</dbReference>
<dbReference type="Pfam" id="PF01423">
    <property type="entry name" value="LSM"/>
    <property type="match status" value="1"/>
</dbReference>
<dbReference type="InterPro" id="IPR001163">
    <property type="entry name" value="Sm_dom_euk/arc"/>
</dbReference>
<evidence type="ECO:0000313" key="5">
    <source>
        <dbReference type="EMBL" id="KAK6915912.1"/>
    </source>
</evidence>
<dbReference type="Proteomes" id="UP001370490">
    <property type="component" value="Unassembled WGS sequence"/>
</dbReference>
<dbReference type="GO" id="GO:0005689">
    <property type="term" value="C:U12-type spliceosomal complex"/>
    <property type="evidence" value="ECO:0007669"/>
    <property type="project" value="TreeGrafter"/>
</dbReference>
<dbReference type="GO" id="GO:0034719">
    <property type="term" value="C:SMN-Sm protein complex"/>
    <property type="evidence" value="ECO:0007669"/>
    <property type="project" value="TreeGrafter"/>
</dbReference>
<comment type="similarity">
    <text evidence="1">Belongs to the snRNP Sm proteins family.</text>
</comment>
<dbReference type="GO" id="GO:0000398">
    <property type="term" value="P:mRNA splicing, via spliceosome"/>
    <property type="evidence" value="ECO:0007669"/>
    <property type="project" value="TreeGrafter"/>
</dbReference>
<accession>A0AAN8UUX5</accession>
<dbReference type="SUPFAM" id="SSF50182">
    <property type="entry name" value="Sm-like ribonucleoproteins"/>
    <property type="match status" value="1"/>
</dbReference>
<evidence type="ECO:0000313" key="6">
    <source>
        <dbReference type="Proteomes" id="UP001370490"/>
    </source>
</evidence>